<comment type="subcellular location">
    <subcellularLocation>
        <location evidence="1">Membrane</location>
        <topology evidence="1">Multi-pass membrane protein</topology>
    </subcellularLocation>
</comment>
<dbReference type="InterPro" id="IPR036259">
    <property type="entry name" value="MFS_trans_sf"/>
</dbReference>
<dbReference type="Pfam" id="PF07690">
    <property type="entry name" value="MFS_1"/>
    <property type="match status" value="1"/>
</dbReference>
<feature type="region of interest" description="Disordered" evidence="5">
    <location>
        <begin position="1"/>
        <end position="28"/>
    </location>
</feature>
<reference evidence="8" key="1">
    <citation type="submission" date="2021-06" db="EMBL/GenBank/DDBJ databases">
        <authorList>
            <person name="Kallberg Y."/>
            <person name="Tangrot J."/>
            <person name="Rosling A."/>
        </authorList>
    </citation>
    <scope>NUCLEOTIDE SEQUENCE</scope>
    <source>
        <strain evidence="8">BR232B</strain>
    </source>
</reference>
<keyword evidence="2 6" id="KW-0812">Transmembrane</keyword>
<evidence type="ECO:0000313" key="9">
    <source>
        <dbReference type="Proteomes" id="UP000789739"/>
    </source>
</evidence>
<feature type="region of interest" description="Disordered" evidence="5">
    <location>
        <begin position="297"/>
        <end position="347"/>
    </location>
</feature>
<dbReference type="InterPro" id="IPR011701">
    <property type="entry name" value="MFS"/>
</dbReference>
<feature type="transmembrane region" description="Helical" evidence="6">
    <location>
        <begin position="452"/>
        <end position="480"/>
    </location>
</feature>
<keyword evidence="9" id="KW-1185">Reference proteome</keyword>
<evidence type="ECO:0000313" key="8">
    <source>
        <dbReference type="EMBL" id="CAG8617457.1"/>
    </source>
</evidence>
<dbReference type="InterPro" id="IPR020846">
    <property type="entry name" value="MFS_dom"/>
</dbReference>
<sequence>MAMAEDVESRIDEDQTIELPEDSNNTYDDPYEWPKKKKYFVLSIVSVTGMIAPLTSTIFFPVLQVIKKSFHTTDMTVNSIVAVFVLAMGICPLGWAAYSDKRGTRRNVYLLSLAVFVFASILCAVSPNIWLLIIMRTLQACGSSAVQSVGAGTLSDMYKVEERGTAYGFLYLGVLLGPLMGPLLGGYIDKFFGWRWIFWFLAIFGTALFVLMCFSPETYRDTCKLEKLNKQRECKKNSNSKAEDNNRKQPVACTIEPINEIEKLNDCNKKTKSQISVDVSLVISTVSTDSMVSLSPISPTTTITSSPPTSPTTLVSSNPTSPTTAFSPSNSMLPIDTSPSSTPSSLPQTKNAYNCTVFAMLYTQNTLVSATFQNSHYSLSPSATGLVLLSGGVGYMVGSVLGGKYADIILAKGKKKNKGEQYAEMRLKSAWLGAIILPISFTAYGWCVENEVFIVWPLIAMFFGGLGILLCYTCTSTYLIDAFPGQSASVMSVYACMRYIASALMSLLAASMENALGNGWTFTTLALLNIIGA</sequence>
<dbReference type="PROSITE" id="PS50850">
    <property type="entry name" value="MFS"/>
    <property type="match status" value="1"/>
</dbReference>
<accession>A0A9N9GKL9</accession>
<dbReference type="Gene3D" id="1.20.1250.20">
    <property type="entry name" value="MFS general substrate transporter like domains"/>
    <property type="match status" value="1"/>
</dbReference>
<keyword evidence="4 6" id="KW-0472">Membrane</keyword>
<gene>
    <name evidence="8" type="ORF">PBRASI_LOCUS8510</name>
</gene>
<protein>
    <submittedName>
        <fullName evidence="8">3776_t:CDS:1</fullName>
    </submittedName>
</protein>
<dbReference type="Proteomes" id="UP000789739">
    <property type="component" value="Unassembled WGS sequence"/>
</dbReference>
<feature type="transmembrane region" description="Helical" evidence="6">
    <location>
        <begin position="110"/>
        <end position="133"/>
    </location>
</feature>
<dbReference type="EMBL" id="CAJVPI010001541">
    <property type="protein sequence ID" value="CAG8617457.1"/>
    <property type="molecule type" value="Genomic_DNA"/>
</dbReference>
<feature type="transmembrane region" description="Helical" evidence="6">
    <location>
        <begin position="167"/>
        <end position="188"/>
    </location>
</feature>
<evidence type="ECO:0000256" key="1">
    <source>
        <dbReference type="ARBA" id="ARBA00004141"/>
    </source>
</evidence>
<feature type="compositionally biased region" description="Low complexity" evidence="5">
    <location>
        <begin position="297"/>
        <end position="324"/>
    </location>
</feature>
<evidence type="ECO:0000256" key="3">
    <source>
        <dbReference type="ARBA" id="ARBA00022989"/>
    </source>
</evidence>
<feature type="transmembrane region" description="Helical" evidence="6">
    <location>
        <begin position="39"/>
        <end position="63"/>
    </location>
</feature>
<feature type="transmembrane region" description="Helical" evidence="6">
    <location>
        <begin position="352"/>
        <end position="372"/>
    </location>
</feature>
<feature type="transmembrane region" description="Helical" evidence="6">
    <location>
        <begin position="194"/>
        <end position="214"/>
    </location>
</feature>
<proteinExistence type="predicted"/>
<comment type="caution">
    <text evidence="8">The sequence shown here is derived from an EMBL/GenBank/DDBJ whole genome shotgun (WGS) entry which is preliminary data.</text>
</comment>
<dbReference type="GO" id="GO:0022857">
    <property type="term" value="F:transmembrane transporter activity"/>
    <property type="evidence" value="ECO:0007669"/>
    <property type="project" value="InterPro"/>
</dbReference>
<feature type="transmembrane region" description="Helical" evidence="6">
    <location>
        <begin position="75"/>
        <end position="98"/>
    </location>
</feature>
<keyword evidence="3 6" id="KW-1133">Transmembrane helix</keyword>
<dbReference type="AlphaFoldDB" id="A0A9N9GKL9"/>
<dbReference type="PANTHER" id="PTHR23502">
    <property type="entry name" value="MAJOR FACILITATOR SUPERFAMILY"/>
    <property type="match status" value="1"/>
</dbReference>
<feature type="domain" description="Major facilitator superfamily (MFS) profile" evidence="7">
    <location>
        <begin position="41"/>
        <end position="533"/>
    </location>
</feature>
<dbReference type="Gene3D" id="1.20.1720.10">
    <property type="entry name" value="Multidrug resistance protein D"/>
    <property type="match status" value="1"/>
</dbReference>
<feature type="non-terminal residue" evidence="8">
    <location>
        <position position="533"/>
    </location>
</feature>
<dbReference type="PANTHER" id="PTHR23502:SF5">
    <property type="entry name" value="QUINIDINE RESISTANCE PROTEIN 3"/>
    <property type="match status" value="1"/>
</dbReference>
<evidence type="ECO:0000256" key="4">
    <source>
        <dbReference type="ARBA" id="ARBA00023136"/>
    </source>
</evidence>
<evidence type="ECO:0000259" key="7">
    <source>
        <dbReference type="PROSITE" id="PS50850"/>
    </source>
</evidence>
<evidence type="ECO:0000256" key="6">
    <source>
        <dbReference type="SAM" id="Phobius"/>
    </source>
</evidence>
<name>A0A9N9GKL9_9GLOM</name>
<evidence type="ECO:0000256" key="2">
    <source>
        <dbReference type="ARBA" id="ARBA00022692"/>
    </source>
</evidence>
<dbReference type="OrthoDB" id="2441642at2759"/>
<dbReference type="GO" id="GO:0005886">
    <property type="term" value="C:plasma membrane"/>
    <property type="evidence" value="ECO:0007669"/>
    <property type="project" value="TreeGrafter"/>
</dbReference>
<organism evidence="8 9">
    <name type="scientific">Paraglomus brasilianum</name>
    <dbReference type="NCBI Taxonomy" id="144538"/>
    <lineage>
        <taxon>Eukaryota</taxon>
        <taxon>Fungi</taxon>
        <taxon>Fungi incertae sedis</taxon>
        <taxon>Mucoromycota</taxon>
        <taxon>Glomeromycotina</taxon>
        <taxon>Glomeromycetes</taxon>
        <taxon>Paraglomerales</taxon>
        <taxon>Paraglomeraceae</taxon>
        <taxon>Paraglomus</taxon>
    </lineage>
</organism>
<feature type="transmembrane region" description="Helical" evidence="6">
    <location>
        <begin position="384"/>
        <end position="406"/>
    </location>
</feature>
<feature type="transmembrane region" description="Helical" evidence="6">
    <location>
        <begin position="427"/>
        <end position="446"/>
    </location>
</feature>
<feature type="transmembrane region" description="Helical" evidence="6">
    <location>
        <begin position="492"/>
        <end position="512"/>
    </location>
</feature>
<evidence type="ECO:0000256" key="5">
    <source>
        <dbReference type="SAM" id="MobiDB-lite"/>
    </source>
</evidence>
<dbReference type="SUPFAM" id="SSF103473">
    <property type="entry name" value="MFS general substrate transporter"/>
    <property type="match status" value="1"/>
</dbReference>